<sequence length="237" mass="24619">MTVLLTAHGTRNPHGVAMIGDLAAAMSRRLDLPVRVAFVDVLGPTPSDVLAELPADQQVVVVPAFLARGYHVRADLPEHLAAAGHPGAVLTPALGPSPALAEALAARLREAGVRRTDAVVLAAAGSSDPQAVADVRRVATRLESLLGTRVSIGFAAPPADSAYPGIDDAVREAHRRNGRCAVASYLLADGLFQRRLHDSGADVVAEPLGLHPRVVGLACRRVLSAQLIAKTARTHAG</sequence>
<accession>A0A2S0KF61</accession>
<proteinExistence type="predicted"/>
<dbReference type="InterPro" id="IPR050963">
    <property type="entry name" value="Sirohydro_Cobaltochel/CbiX"/>
</dbReference>
<dbReference type="PANTHER" id="PTHR33542">
    <property type="entry name" value="SIROHYDROCHLORIN FERROCHELATASE, CHLOROPLASTIC"/>
    <property type="match status" value="1"/>
</dbReference>
<dbReference type="Proteomes" id="UP000239814">
    <property type="component" value="Chromosome"/>
</dbReference>
<evidence type="ECO:0000313" key="3">
    <source>
        <dbReference type="EMBL" id="AVM00303.1"/>
    </source>
</evidence>
<keyword evidence="1" id="KW-0479">Metal-binding</keyword>
<reference evidence="3 4" key="1">
    <citation type="submission" date="2018-03" db="EMBL/GenBank/DDBJ databases">
        <title>Characteristics and genome of n-alkane degrading marine bacteria Gordonia iterans isolated from crude oil contaminated in Tae-an, South Korea.</title>
        <authorList>
            <person name="Lee S.-S."/>
            <person name="Kim H."/>
        </authorList>
    </citation>
    <scope>NUCLEOTIDE SEQUENCE [LARGE SCALE GENOMIC DNA]</scope>
    <source>
        <strain evidence="3 4">Co17</strain>
    </source>
</reference>
<dbReference type="PANTHER" id="PTHR33542:SF5">
    <property type="entry name" value="FERROCHELATASE CHE1"/>
    <property type="match status" value="1"/>
</dbReference>
<protein>
    <submittedName>
        <fullName evidence="3">Cobalamin biosynthesis protein CbiX</fullName>
    </submittedName>
</protein>
<keyword evidence="4" id="KW-1185">Reference proteome</keyword>
<dbReference type="Pfam" id="PF01903">
    <property type="entry name" value="CbiX"/>
    <property type="match status" value="1"/>
</dbReference>
<dbReference type="KEGG" id="git:C6V83_08495"/>
<evidence type="ECO:0000256" key="2">
    <source>
        <dbReference type="ARBA" id="ARBA00023239"/>
    </source>
</evidence>
<keyword evidence="2" id="KW-0456">Lyase</keyword>
<evidence type="ECO:0000256" key="1">
    <source>
        <dbReference type="ARBA" id="ARBA00022723"/>
    </source>
</evidence>
<organism evidence="3 4">
    <name type="scientific">Gordonia iterans</name>
    <dbReference type="NCBI Taxonomy" id="1004901"/>
    <lineage>
        <taxon>Bacteria</taxon>
        <taxon>Bacillati</taxon>
        <taxon>Actinomycetota</taxon>
        <taxon>Actinomycetes</taxon>
        <taxon>Mycobacteriales</taxon>
        <taxon>Gordoniaceae</taxon>
        <taxon>Gordonia</taxon>
    </lineage>
</organism>
<dbReference type="InterPro" id="IPR002762">
    <property type="entry name" value="CbiX-like"/>
</dbReference>
<dbReference type="GO" id="GO:0016829">
    <property type="term" value="F:lyase activity"/>
    <property type="evidence" value="ECO:0007669"/>
    <property type="project" value="UniProtKB-KW"/>
</dbReference>
<evidence type="ECO:0000313" key="4">
    <source>
        <dbReference type="Proteomes" id="UP000239814"/>
    </source>
</evidence>
<dbReference type="RefSeq" id="WP_105942031.1">
    <property type="nucleotide sequence ID" value="NZ_CP027433.1"/>
</dbReference>
<dbReference type="SUPFAM" id="SSF53800">
    <property type="entry name" value="Chelatase"/>
    <property type="match status" value="1"/>
</dbReference>
<name>A0A2S0KF61_9ACTN</name>
<dbReference type="Gene3D" id="3.40.50.1400">
    <property type="match status" value="2"/>
</dbReference>
<dbReference type="GO" id="GO:0046872">
    <property type="term" value="F:metal ion binding"/>
    <property type="evidence" value="ECO:0007669"/>
    <property type="project" value="UniProtKB-KW"/>
</dbReference>
<dbReference type="CDD" id="cd03416">
    <property type="entry name" value="CbiX_SirB_N"/>
    <property type="match status" value="1"/>
</dbReference>
<gene>
    <name evidence="3" type="ORF">C6V83_08495</name>
</gene>
<dbReference type="AlphaFoldDB" id="A0A2S0KF61"/>
<dbReference type="OrthoDB" id="7345302at2"/>
<dbReference type="EMBL" id="CP027433">
    <property type="protein sequence ID" value="AVM00303.1"/>
    <property type="molecule type" value="Genomic_DNA"/>
</dbReference>